<organism evidence="1 2">
    <name type="scientific">Colletotrichum scovillei</name>
    <dbReference type="NCBI Taxonomy" id="1209932"/>
    <lineage>
        <taxon>Eukaryota</taxon>
        <taxon>Fungi</taxon>
        <taxon>Dikarya</taxon>
        <taxon>Ascomycota</taxon>
        <taxon>Pezizomycotina</taxon>
        <taxon>Sordariomycetes</taxon>
        <taxon>Hypocreomycetidae</taxon>
        <taxon>Glomerellales</taxon>
        <taxon>Glomerellaceae</taxon>
        <taxon>Colletotrichum</taxon>
        <taxon>Colletotrichum acutatum species complex</taxon>
    </lineage>
</organism>
<gene>
    <name evidence="1" type="ORF">JMJ77_010698</name>
</gene>
<keyword evidence="2" id="KW-1185">Reference proteome</keyword>
<evidence type="ECO:0000313" key="1">
    <source>
        <dbReference type="EMBL" id="KAG7047346.1"/>
    </source>
</evidence>
<protein>
    <submittedName>
        <fullName evidence="1">Uncharacterized protein</fullName>
    </submittedName>
</protein>
<sequence length="110" mass="12187">GWLAEVRSYTGRSSRRRLRCALDGPFGRLQCCTPHCARGRTSQSTVLARCRHSPSQMTPDAPRDCKAWRGQSDPIACVSQASQACLSFRDHLCSRAVEGGTRNIHQASRK</sequence>
<name>A0A9P7R0P6_9PEZI</name>
<evidence type="ECO:0000313" key="2">
    <source>
        <dbReference type="Proteomes" id="UP000699042"/>
    </source>
</evidence>
<dbReference type="EMBL" id="JAESDN010000007">
    <property type="protein sequence ID" value="KAG7047346.1"/>
    <property type="molecule type" value="Genomic_DNA"/>
</dbReference>
<dbReference type="Proteomes" id="UP000699042">
    <property type="component" value="Unassembled WGS sequence"/>
</dbReference>
<comment type="caution">
    <text evidence="1">The sequence shown here is derived from an EMBL/GenBank/DDBJ whole genome shotgun (WGS) entry which is preliminary data.</text>
</comment>
<proteinExistence type="predicted"/>
<dbReference type="AlphaFoldDB" id="A0A9P7R0P6"/>
<reference evidence="1" key="1">
    <citation type="submission" date="2021-05" db="EMBL/GenBank/DDBJ databases">
        <title>Comparative genomics of three Colletotrichum scovillei strains and genetic complementation revealed genes involved fungal growth and virulence on chili pepper.</title>
        <authorList>
            <person name="Hsieh D.-K."/>
            <person name="Chuang S.-C."/>
            <person name="Chen C.-Y."/>
            <person name="Chao Y.-T."/>
            <person name="Lu M.-Y.J."/>
            <person name="Lee M.-H."/>
            <person name="Shih M.-C."/>
        </authorList>
    </citation>
    <scope>NUCLEOTIDE SEQUENCE</scope>
    <source>
        <strain evidence="1">Coll-153</strain>
    </source>
</reference>
<accession>A0A9P7R0P6</accession>
<feature type="non-terminal residue" evidence="1">
    <location>
        <position position="110"/>
    </location>
</feature>